<evidence type="ECO:0000259" key="6">
    <source>
        <dbReference type="PROSITE" id="PS50048"/>
    </source>
</evidence>
<gene>
    <name evidence="7" type="ORF">QQZ08_007722</name>
</gene>
<evidence type="ECO:0000256" key="4">
    <source>
        <dbReference type="ARBA" id="ARBA00023242"/>
    </source>
</evidence>
<dbReference type="PROSITE" id="PS00463">
    <property type="entry name" value="ZN2_CY6_FUNGAL_1"/>
    <property type="match status" value="1"/>
</dbReference>
<sequence length="607" mass="67852">MAESLNALSCKTCKLKKVRCSRAMPTCDRCRLQELECNYPERVKRRSRRGLTNRLVPANSPLSTILQRLEKVEEHVTSLHPVPPSPDVSSNAPSTSVDRELPRRAKARHEAGYFNGSTTSSPASAASLNIVGAGSDTPRTCGSNSPLADLDIAAVLVEAVGQVQRLRLQGIAKATLTAGITIPPELAKDWIRNYFTHMRADAFLSLVDSKLIMLIPDIIDFPQVHLDAALLIVYYGVLYHGCSLPTTLTNSVDHTNYARQIYICCLRSLPSWQREATGTTTDFIAAMFMARAAAECFDYDLSWQLFKQVCEYAHGLNMHNLDSGDGFNFTSDSKGDSDRKGLWELIQVELFFRLLYNKPPTLTESMSSWRVNLPWLSPGSQTDMEEVPTVTFLVSSRITFVLTQFFHLLEETPTQNILPRIELLCGEIEELFQDWQMEEWLQKAQDNDIHSWMLAEVVMTGYTAVLFMLRKYNILESSSPSPVSSDQDVPSSPFAVRASRHILVIIDRLLVNFAISETLSIIVGFFQAFIPYACLASNILRSSNPGSLASDMELLSRISESIASLSHKERDLMPLARALQGVNAELRKWVEQDTSGSDMTGPMEEYC</sequence>
<feature type="compositionally biased region" description="Polar residues" evidence="5">
    <location>
        <begin position="87"/>
        <end position="96"/>
    </location>
</feature>
<comment type="subcellular location">
    <subcellularLocation>
        <location evidence="1">Nucleus</location>
    </subcellularLocation>
</comment>
<evidence type="ECO:0000313" key="7">
    <source>
        <dbReference type="EMBL" id="KAK7425747.1"/>
    </source>
</evidence>
<evidence type="ECO:0000256" key="5">
    <source>
        <dbReference type="SAM" id="MobiDB-lite"/>
    </source>
</evidence>
<protein>
    <recommendedName>
        <fullName evidence="6">Zn(2)-C6 fungal-type domain-containing protein</fullName>
    </recommendedName>
</protein>
<keyword evidence="2" id="KW-0479">Metal-binding</keyword>
<dbReference type="CDD" id="cd00067">
    <property type="entry name" value="GAL4"/>
    <property type="match status" value="1"/>
</dbReference>
<accession>A0ABR1HY92</accession>
<dbReference type="CDD" id="cd12148">
    <property type="entry name" value="fungal_TF_MHR"/>
    <property type="match status" value="1"/>
</dbReference>
<dbReference type="EMBL" id="JAZAVK010000076">
    <property type="protein sequence ID" value="KAK7425747.1"/>
    <property type="molecule type" value="Genomic_DNA"/>
</dbReference>
<dbReference type="InterPro" id="IPR001138">
    <property type="entry name" value="Zn2Cys6_DnaBD"/>
</dbReference>
<dbReference type="InterPro" id="IPR050987">
    <property type="entry name" value="AtrR-like"/>
</dbReference>
<keyword evidence="3" id="KW-0238">DNA-binding</keyword>
<dbReference type="PANTHER" id="PTHR46910:SF3">
    <property type="entry name" value="HALOTOLERANCE PROTEIN 9-RELATED"/>
    <property type="match status" value="1"/>
</dbReference>
<dbReference type="Pfam" id="PF00172">
    <property type="entry name" value="Zn_clus"/>
    <property type="match status" value="1"/>
</dbReference>
<feature type="domain" description="Zn(2)-C6 fungal-type" evidence="6">
    <location>
        <begin position="9"/>
        <end position="39"/>
    </location>
</feature>
<evidence type="ECO:0000313" key="8">
    <source>
        <dbReference type="Proteomes" id="UP001498421"/>
    </source>
</evidence>
<dbReference type="SMART" id="SM00066">
    <property type="entry name" value="GAL4"/>
    <property type="match status" value="1"/>
</dbReference>
<dbReference type="PROSITE" id="PS50048">
    <property type="entry name" value="ZN2_CY6_FUNGAL_2"/>
    <property type="match status" value="1"/>
</dbReference>
<evidence type="ECO:0000256" key="3">
    <source>
        <dbReference type="ARBA" id="ARBA00023125"/>
    </source>
</evidence>
<name>A0ABR1HY92_9HYPO</name>
<dbReference type="Gene3D" id="4.10.240.10">
    <property type="entry name" value="Zn(2)-C6 fungal-type DNA-binding domain"/>
    <property type="match status" value="1"/>
</dbReference>
<dbReference type="Proteomes" id="UP001498421">
    <property type="component" value="Unassembled WGS sequence"/>
</dbReference>
<comment type="caution">
    <text evidence="7">The sequence shown here is derived from an EMBL/GenBank/DDBJ whole genome shotgun (WGS) entry which is preliminary data.</text>
</comment>
<feature type="region of interest" description="Disordered" evidence="5">
    <location>
        <begin position="76"/>
        <end position="100"/>
    </location>
</feature>
<proteinExistence type="predicted"/>
<dbReference type="PANTHER" id="PTHR46910">
    <property type="entry name" value="TRANSCRIPTION FACTOR PDR1"/>
    <property type="match status" value="1"/>
</dbReference>
<evidence type="ECO:0000256" key="1">
    <source>
        <dbReference type="ARBA" id="ARBA00004123"/>
    </source>
</evidence>
<keyword evidence="8" id="KW-1185">Reference proteome</keyword>
<evidence type="ECO:0000256" key="2">
    <source>
        <dbReference type="ARBA" id="ARBA00022723"/>
    </source>
</evidence>
<organism evidence="7 8">
    <name type="scientific">Neonectria magnoliae</name>
    <dbReference type="NCBI Taxonomy" id="2732573"/>
    <lineage>
        <taxon>Eukaryota</taxon>
        <taxon>Fungi</taxon>
        <taxon>Dikarya</taxon>
        <taxon>Ascomycota</taxon>
        <taxon>Pezizomycotina</taxon>
        <taxon>Sordariomycetes</taxon>
        <taxon>Hypocreomycetidae</taxon>
        <taxon>Hypocreales</taxon>
        <taxon>Nectriaceae</taxon>
        <taxon>Neonectria</taxon>
    </lineage>
</organism>
<reference evidence="7 8" key="1">
    <citation type="journal article" date="2025" name="Microbiol. Resour. Announc.">
        <title>Draft genome sequences for Neonectria magnoliae and Neonectria punicea, canker pathogens of Liriodendron tulipifera and Acer saccharum in West Virginia.</title>
        <authorList>
            <person name="Petronek H.M."/>
            <person name="Kasson M.T."/>
            <person name="Metheny A.M."/>
            <person name="Stauder C.M."/>
            <person name="Lovett B."/>
            <person name="Lynch S.C."/>
            <person name="Garnas J.R."/>
            <person name="Kasson L.R."/>
            <person name="Stajich J.E."/>
        </authorList>
    </citation>
    <scope>NUCLEOTIDE SEQUENCE [LARGE SCALE GENOMIC DNA]</scope>
    <source>
        <strain evidence="7 8">NRRL 64651</strain>
    </source>
</reference>
<dbReference type="InterPro" id="IPR036864">
    <property type="entry name" value="Zn2-C6_fun-type_DNA-bd_sf"/>
</dbReference>
<dbReference type="SUPFAM" id="SSF57701">
    <property type="entry name" value="Zn2/Cys6 DNA-binding domain"/>
    <property type="match status" value="1"/>
</dbReference>
<keyword evidence="4" id="KW-0539">Nucleus</keyword>